<keyword evidence="5" id="KW-0297">G-protein coupled receptor</keyword>
<organism evidence="13 14">
    <name type="scientific">Patella caerulea</name>
    <name type="common">Rayed Mediterranean limpet</name>
    <dbReference type="NCBI Taxonomy" id="87958"/>
    <lineage>
        <taxon>Eukaryota</taxon>
        <taxon>Metazoa</taxon>
        <taxon>Spiralia</taxon>
        <taxon>Lophotrochozoa</taxon>
        <taxon>Mollusca</taxon>
        <taxon>Gastropoda</taxon>
        <taxon>Patellogastropoda</taxon>
        <taxon>Patelloidea</taxon>
        <taxon>Patellidae</taxon>
        <taxon>Patella</taxon>
    </lineage>
</organism>
<feature type="compositionally biased region" description="Acidic residues" evidence="10">
    <location>
        <begin position="439"/>
        <end position="455"/>
    </location>
</feature>
<keyword evidence="7" id="KW-0675">Receptor</keyword>
<keyword evidence="2" id="KW-1003">Cell membrane</keyword>
<dbReference type="AlphaFoldDB" id="A0AAN8FWP7"/>
<evidence type="ECO:0000256" key="1">
    <source>
        <dbReference type="ARBA" id="ARBA00004651"/>
    </source>
</evidence>
<name>A0AAN8FWP7_PATCE</name>
<protein>
    <recommendedName>
        <fullName evidence="12">G-protein coupled receptors family 1 profile domain-containing protein</fullName>
    </recommendedName>
</protein>
<evidence type="ECO:0000256" key="2">
    <source>
        <dbReference type="ARBA" id="ARBA00022475"/>
    </source>
</evidence>
<dbReference type="SUPFAM" id="SSF81321">
    <property type="entry name" value="Family A G protein-coupled receptor-like"/>
    <property type="match status" value="1"/>
</dbReference>
<dbReference type="InterPro" id="IPR000276">
    <property type="entry name" value="GPCR_Rhodpsn"/>
</dbReference>
<feature type="transmembrane region" description="Helical" evidence="11">
    <location>
        <begin position="28"/>
        <end position="51"/>
    </location>
</feature>
<comment type="subcellular location">
    <subcellularLocation>
        <location evidence="1">Cell membrane</location>
        <topology evidence="1">Multi-pass membrane protein</topology>
    </subcellularLocation>
</comment>
<evidence type="ECO:0000256" key="7">
    <source>
        <dbReference type="ARBA" id="ARBA00023170"/>
    </source>
</evidence>
<evidence type="ECO:0000256" key="11">
    <source>
        <dbReference type="SAM" id="Phobius"/>
    </source>
</evidence>
<dbReference type="Pfam" id="PF00001">
    <property type="entry name" value="7tm_1"/>
    <property type="match status" value="1"/>
</dbReference>
<keyword evidence="6 11" id="KW-0472">Membrane</keyword>
<evidence type="ECO:0000256" key="9">
    <source>
        <dbReference type="ARBA" id="ARBA00023224"/>
    </source>
</evidence>
<feature type="transmembrane region" description="Helical" evidence="11">
    <location>
        <begin position="191"/>
        <end position="218"/>
    </location>
</feature>
<sequence>MDSSNRHQLTLGGKTPTGATPDVHLSGVITVVLEVFLLLENLLPLAVALWWKRPIERVVTDKLIAAISVTYILSALIPTPLGLVSFFNGSWYGGKATCECFQVTTTWCSLSTMAFVTYMCVERHNFLCPCFGWRSGVDSKDSVGLMLFLLYTITLSIATLPVIGFGPEVMKGNNSCESWIVSSPVSGKRQVYFVAFLTFGYINVVITAISCTFIGIVVNRPKLAQKLGSQDPPIRNTEFQLLEDQTRNFNGSHTRTVLILVVLNQITWIPALTMITIQKCDFNVSEAAMMYALLATSLPGLLNPLLYGLFLESYREGYKKLLLRFVCCCLKKTALGQELQAVTPRIKASSSTAKRVRRHHEDSFSTSASNPICDNDSLILEIHQNEDNTTPKLQIRTIEHQGPLADDDDVSCDTRNKDPTQPTSSDLALSSSCSSSEEYLLDSDDDDFDEDESVI</sequence>
<keyword evidence="4 11" id="KW-1133">Transmembrane helix</keyword>
<keyword evidence="14" id="KW-1185">Reference proteome</keyword>
<evidence type="ECO:0000256" key="10">
    <source>
        <dbReference type="SAM" id="MobiDB-lite"/>
    </source>
</evidence>
<feature type="compositionally biased region" description="Low complexity" evidence="10">
    <location>
        <begin position="424"/>
        <end position="438"/>
    </location>
</feature>
<feature type="transmembrane region" description="Helical" evidence="11">
    <location>
        <begin position="257"/>
        <end position="277"/>
    </location>
</feature>
<dbReference type="PROSITE" id="PS50262">
    <property type="entry name" value="G_PROTEIN_RECEP_F1_2"/>
    <property type="match status" value="1"/>
</dbReference>
<feature type="transmembrane region" description="Helical" evidence="11">
    <location>
        <begin position="289"/>
        <end position="310"/>
    </location>
</feature>
<feature type="transmembrane region" description="Helical" evidence="11">
    <location>
        <begin position="101"/>
        <end position="121"/>
    </location>
</feature>
<evidence type="ECO:0000256" key="4">
    <source>
        <dbReference type="ARBA" id="ARBA00022989"/>
    </source>
</evidence>
<feature type="region of interest" description="Disordered" evidence="10">
    <location>
        <begin position="350"/>
        <end position="369"/>
    </location>
</feature>
<feature type="transmembrane region" description="Helical" evidence="11">
    <location>
        <begin position="142"/>
        <end position="165"/>
    </location>
</feature>
<comment type="caution">
    <text evidence="13">The sequence shown here is derived from an EMBL/GenBank/DDBJ whole genome shotgun (WGS) entry which is preliminary data.</text>
</comment>
<reference evidence="13 14" key="1">
    <citation type="submission" date="2024-01" db="EMBL/GenBank/DDBJ databases">
        <title>The genome of the rayed Mediterranean limpet Patella caerulea (Linnaeus, 1758).</title>
        <authorList>
            <person name="Anh-Thu Weber A."/>
            <person name="Halstead-Nussloch G."/>
        </authorList>
    </citation>
    <scope>NUCLEOTIDE SEQUENCE [LARGE SCALE GENOMIC DNA]</scope>
    <source>
        <strain evidence="13">AATW-2023a</strain>
        <tissue evidence="13">Whole specimen</tissue>
    </source>
</reference>
<evidence type="ECO:0000256" key="8">
    <source>
        <dbReference type="ARBA" id="ARBA00023180"/>
    </source>
</evidence>
<dbReference type="CDD" id="cd00637">
    <property type="entry name" value="7tm_classA_rhodopsin-like"/>
    <property type="match status" value="1"/>
</dbReference>
<gene>
    <name evidence="13" type="ORF">SNE40_022592</name>
</gene>
<dbReference type="Proteomes" id="UP001347796">
    <property type="component" value="Unassembled WGS sequence"/>
</dbReference>
<evidence type="ECO:0000256" key="6">
    <source>
        <dbReference type="ARBA" id="ARBA00023136"/>
    </source>
</evidence>
<dbReference type="GO" id="GO:0005886">
    <property type="term" value="C:plasma membrane"/>
    <property type="evidence" value="ECO:0007669"/>
    <property type="project" value="UniProtKB-SubCell"/>
</dbReference>
<dbReference type="PANTHER" id="PTHR11866">
    <property type="entry name" value="G-PROTEIN COUPLED RECEPTOR FAMILY 1 MEMBER"/>
    <property type="match status" value="1"/>
</dbReference>
<dbReference type="EMBL" id="JAZGQO010000021">
    <property type="protein sequence ID" value="KAK6165727.1"/>
    <property type="molecule type" value="Genomic_DNA"/>
</dbReference>
<dbReference type="PANTHER" id="PTHR11866:SF42">
    <property type="entry name" value="G-PROTEIN COUPLED RECEPTORS FAMILY 1 PROFILE DOMAIN-CONTAINING PROTEIN"/>
    <property type="match status" value="1"/>
</dbReference>
<dbReference type="Gene3D" id="1.20.1070.10">
    <property type="entry name" value="Rhodopsin 7-helix transmembrane proteins"/>
    <property type="match status" value="1"/>
</dbReference>
<proteinExistence type="predicted"/>
<keyword evidence="8" id="KW-0325">Glycoprotein</keyword>
<dbReference type="PROSITE" id="PS00237">
    <property type="entry name" value="G_PROTEIN_RECEP_F1_1"/>
    <property type="match status" value="1"/>
</dbReference>
<keyword evidence="3 11" id="KW-0812">Transmembrane</keyword>
<dbReference type="GO" id="GO:0004930">
    <property type="term" value="F:G protein-coupled receptor activity"/>
    <property type="evidence" value="ECO:0007669"/>
    <property type="project" value="UniProtKB-KW"/>
</dbReference>
<dbReference type="InterPro" id="IPR017452">
    <property type="entry name" value="GPCR_Rhodpsn_7TM"/>
</dbReference>
<accession>A0AAN8FWP7</accession>
<evidence type="ECO:0000256" key="5">
    <source>
        <dbReference type="ARBA" id="ARBA00023040"/>
    </source>
</evidence>
<evidence type="ECO:0000313" key="13">
    <source>
        <dbReference type="EMBL" id="KAK6165727.1"/>
    </source>
</evidence>
<evidence type="ECO:0000259" key="12">
    <source>
        <dbReference type="PROSITE" id="PS50262"/>
    </source>
</evidence>
<feature type="transmembrane region" description="Helical" evidence="11">
    <location>
        <begin position="63"/>
        <end position="81"/>
    </location>
</feature>
<keyword evidence="9" id="KW-0807">Transducer</keyword>
<evidence type="ECO:0000313" key="14">
    <source>
        <dbReference type="Proteomes" id="UP001347796"/>
    </source>
</evidence>
<evidence type="ECO:0000256" key="3">
    <source>
        <dbReference type="ARBA" id="ARBA00022692"/>
    </source>
</evidence>
<feature type="domain" description="G-protein coupled receptors family 1 profile" evidence="12">
    <location>
        <begin position="40"/>
        <end position="307"/>
    </location>
</feature>
<feature type="region of interest" description="Disordered" evidence="10">
    <location>
        <begin position="399"/>
        <end position="455"/>
    </location>
</feature>
<dbReference type="InterPro" id="IPR008365">
    <property type="entry name" value="Prostanoid_rcpt"/>
</dbReference>